<dbReference type="EMBL" id="BBMN01000002">
    <property type="protein sequence ID" value="GAL03540.1"/>
    <property type="molecule type" value="Genomic_DNA"/>
</dbReference>
<feature type="region of interest" description="Disordered" evidence="1">
    <location>
        <begin position="1"/>
        <end position="20"/>
    </location>
</feature>
<dbReference type="Proteomes" id="UP000029227">
    <property type="component" value="Unassembled WGS sequence"/>
</dbReference>
<evidence type="ECO:0000313" key="2">
    <source>
        <dbReference type="EMBL" id="GAL03540.1"/>
    </source>
</evidence>
<protein>
    <submittedName>
        <fullName evidence="2">Uncharacterized protein</fullName>
    </submittedName>
</protein>
<proteinExistence type="predicted"/>
<dbReference type="AlphaFoldDB" id="A0A090QK94"/>
<comment type="caution">
    <text evidence="2">The sequence shown here is derived from an EMBL/GenBank/DDBJ whole genome shotgun (WGS) entry which is preliminary data.</text>
</comment>
<feature type="compositionally biased region" description="Basic and acidic residues" evidence="1">
    <location>
        <begin position="7"/>
        <end position="16"/>
    </location>
</feature>
<evidence type="ECO:0000256" key="1">
    <source>
        <dbReference type="SAM" id="MobiDB-lite"/>
    </source>
</evidence>
<accession>A0A090QK94</accession>
<name>A0A090QK94_9GAMM</name>
<reference evidence="2 3" key="1">
    <citation type="journal article" date="2014" name="Genome Announc.">
        <title>Draft Genome Sequences of Two Vibrionaceae Species, Vibrio ponticus C121 and Photobacterium aphoticum C119, Isolated as Coral Reef Microbiota.</title>
        <authorList>
            <person name="Al-saari N."/>
            <person name="Meirelles P.M."/>
            <person name="Mino S."/>
            <person name="Suda W."/>
            <person name="Oshima K."/>
            <person name="Hattori M."/>
            <person name="Ohkuma M."/>
            <person name="Thompson F.L."/>
            <person name="Gomez-Gil B."/>
            <person name="Sawabe T."/>
            <person name="Sawabe T."/>
        </authorList>
    </citation>
    <scope>NUCLEOTIDE SEQUENCE [LARGE SCALE GENOMIC DNA]</scope>
    <source>
        <strain evidence="2 3">JCM 19237</strain>
    </source>
</reference>
<organism evidence="2 3">
    <name type="scientific">Photobacterium aphoticum</name>
    <dbReference type="NCBI Taxonomy" id="754436"/>
    <lineage>
        <taxon>Bacteria</taxon>
        <taxon>Pseudomonadati</taxon>
        <taxon>Pseudomonadota</taxon>
        <taxon>Gammaproteobacteria</taxon>
        <taxon>Vibrionales</taxon>
        <taxon>Vibrionaceae</taxon>
        <taxon>Photobacterium</taxon>
    </lineage>
</organism>
<sequence length="43" mass="5130">MQWQTRWKTEKNHPDTVGHYSGDNTRFARFRRPVATLADRNLA</sequence>
<evidence type="ECO:0000313" key="3">
    <source>
        <dbReference type="Proteomes" id="UP000029227"/>
    </source>
</evidence>
<gene>
    <name evidence="2" type="ORF">JCM19237_6434</name>
</gene>